<name>A0AA39VVW8_ACESA</name>
<reference evidence="1" key="2">
    <citation type="submission" date="2023-06" db="EMBL/GenBank/DDBJ databases">
        <authorList>
            <person name="Swenson N.G."/>
            <person name="Wegrzyn J.L."/>
            <person name="Mcevoy S.L."/>
        </authorList>
    </citation>
    <scope>NUCLEOTIDE SEQUENCE</scope>
    <source>
        <strain evidence="1">NS2018</strain>
        <tissue evidence="1">Leaf</tissue>
    </source>
</reference>
<sequence length="82" mass="9093">MVEADLTQNPWMSADQTTATVMAAASVEINGHEMALMELTGSDEERTGFSASNSSQDSKHKLIFFLAQNRPRPTNFPTFKEK</sequence>
<organism evidence="1 2">
    <name type="scientific">Acer saccharum</name>
    <name type="common">Sugar maple</name>
    <dbReference type="NCBI Taxonomy" id="4024"/>
    <lineage>
        <taxon>Eukaryota</taxon>
        <taxon>Viridiplantae</taxon>
        <taxon>Streptophyta</taxon>
        <taxon>Embryophyta</taxon>
        <taxon>Tracheophyta</taxon>
        <taxon>Spermatophyta</taxon>
        <taxon>Magnoliopsida</taxon>
        <taxon>eudicotyledons</taxon>
        <taxon>Gunneridae</taxon>
        <taxon>Pentapetalae</taxon>
        <taxon>rosids</taxon>
        <taxon>malvids</taxon>
        <taxon>Sapindales</taxon>
        <taxon>Sapindaceae</taxon>
        <taxon>Hippocastanoideae</taxon>
        <taxon>Acereae</taxon>
        <taxon>Acer</taxon>
    </lineage>
</organism>
<dbReference type="EMBL" id="JAUESC010000380">
    <property type="protein sequence ID" value="KAK0593038.1"/>
    <property type="molecule type" value="Genomic_DNA"/>
</dbReference>
<dbReference type="Proteomes" id="UP001168877">
    <property type="component" value="Unassembled WGS sequence"/>
</dbReference>
<proteinExistence type="predicted"/>
<accession>A0AA39VVW8</accession>
<gene>
    <name evidence="1" type="ORF">LWI29_029641</name>
</gene>
<reference evidence="1" key="1">
    <citation type="journal article" date="2022" name="Plant J.">
        <title>Strategies of tolerance reflected in two North American maple genomes.</title>
        <authorList>
            <person name="McEvoy S.L."/>
            <person name="Sezen U.U."/>
            <person name="Trouern-Trend A."/>
            <person name="McMahon S.M."/>
            <person name="Schaberg P.G."/>
            <person name="Yang J."/>
            <person name="Wegrzyn J.L."/>
            <person name="Swenson N.G."/>
        </authorList>
    </citation>
    <scope>NUCLEOTIDE SEQUENCE</scope>
    <source>
        <strain evidence="1">NS2018</strain>
    </source>
</reference>
<keyword evidence="2" id="KW-1185">Reference proteome</keyword>
<evidence type="ECO:0000313" key="1">
    <source>
        <dbReference type="EMBL" id="KAK0593038.1"/>
    </source>
</evidence>
<comment type="caution">
    <text evidence="1">The sequence shown here is derived from an EMBL/GenBank/DDBJ whole genome shotgun (WGS) entry which is preliminary data.</text>
</comment>
<protein>
    <submittedName>
        <fullName evidence="1">Uncharacterized protein</fullName>
    </submittedName>
</protein>
<evidence type="ECO:0000313" key="2">
    <source>
        <dbReference type="Proteomes" id="UP001168877"/>
    </source>
</evidence>
<dbReference type="AlphaFoldDB" id="A0AA39VVW8"/>